<dbReference type="AlphaFoldDB" id="A0A9Q3FS46"/>
<proteinExistence type="predicted"/>
<keyword evidence="2" id="KW-1185">Reference proteome</keyword>
<comment type="caution">
    <text evidence="1">The sequence shown here is derived from an EMBL/GenBank/DDBJ whole genome shotgun (WGS) entry which is preliminary data.</text>
</comment>
<gene>
    <name evidence="1" type="ORF">O181_085026</name>
</gene>
<evidence type="ECO:0000313" key="2">
    <source>
        <dbReference type="Proteomes" id="UP000765509"/>
    </source>
</evidence>
<organism evidence="1 2">
    <name type="scientific">Austropuccinia psidii MF-1</name>
    <dbReference type="NCBI Taxonomy" id="1389203"/>
    <lineage>
        <taxon>Eukaryota</taxon>
        <taxon>Fungi</taxon>
        <taxon>Dikarya</taxon>
        <taxon>Basidiomycota</taxon>
        <taxon>Pucciniomycotina</taxon>
        <taxon>Pucciniomycetes</taxon>
        <taxon>Pucciniales</taxon>
        <taxon>Sphaerophragmiaceae</taxon>
        <taxon>Austropuccinia</taxon>
    </lineage>
</organism>
<protein>
    <submittedName>
        <fullName evidence="1">Uncharacterized protein</fullName>
    </submittedName>
</protein>
<dbReference type="Proteomes" id="UP000765509">
    <property type="component" value="Unassembled WGS sequence"/>
</dbReference>
<sequence>MRLLDEKTLEASQITGEKDRELMILQEGMDSTIRQMNEILVNQGDTNQALNGRIHNLILDTQKKLNSIIDSIIQACVLRIDDALYELES</sequence>
<reference evidence="1" key="1">
    <citation type="submission" date="2021-03" db="EMBL/GenBank/DDBJ databases">
        <title>Draft genome sequence of rust myrtle Austropuccinia psidii MF-1, a brazilian biotype.</title>
        <authorList>
            <person name="Quecine M.C."/>
            <person name="Pachon D.M.R."/>
            <person name="Bonatelli M.L."/>
            <person name="Correr F.H."/>
            <person name="Franceschini L.M."/>
            <person name="Leite T.F."/>
            <person name="Margarido G.R.A."/>
            <person name="Almeida C.A."/>
            <person name="Ferrarezi J.A."/>
            <person name="Labate C.A."/>
        </authorList>
    </citation>
    <scope>NUCLEOTIDE SEQUENCE</scope>
    <source>
        <strain evidence="1">MF-1</strain>
    </source>
</reference>
<dbReference type="EMBL" id="AVOT02050196">
    <property type="protein sequence ID" value="MBW0545311.1"/>
    <property type="molecule type" value="Genomic_DNA"/>
</dbReference>
<dbReference type="OrthoDB" id="10262320at2759"/>
<evidence type="ECO:0000313" key="1">
    <source>
        <dbReference type="EMBL" id="MBW0545311.1"/>
    </source>
</evidence>
<name>A0A9Q3FS46_9BASI</name>
<accession>A0A9Q3FS46</accession>